<dbReference type="GO" id="GO:0003735">
    <property type="term" value="F:structural constituent of ribosome"/>
    <property type="evidence" value="ECO:0007669"/>
    <property type="project" value="TreeGrafter"/>
</dbReference>
<dbReference type="PANTHER" id="PTHR36427">
    <property type="entry name" value="54S RIBOSOMAL PROTEIN L1, MITOCHONDRIAL"/>
    <property type="match status" value="1"/>
</dbReference>
<dbReference type="AlphaFoldDB" id="A0AAD5SLW2"/>
<proteinExistence type="inferred from homology"/>
<organism evidence="5 6">
    <name type="scientific">Physocladia obscura</name>
    <dbReference type="NCBI Taxonomy" id="109957"/>
    <lineage>
        <taxon>Eukaryota</taxon>
        <taxon>Fungi</taxon>
        <taxon>Fungi incertae sedis</taxon>
        <taxon>Chytridiomycota</taxon>
        <taxon>Chytridiomycota incertae sedis</taxon>
        <taxon>Chytridiomycetes</taxon>
        <taxon>Chytridiales</taxon>
        <taxon>Chytriomycetaceae</taxon>
        <taxon>Physocladia</taxon>
    </lineage>
</organism>
<dbReference type="PANTHER" id="PTHR36427:SF3">
    <property type="entry name" value="LARGE RIBOSOMAL SUBUNIT PROTEIN UL1M"/>
    <property type="match status" value="1"/>
</dbReference>
<dbReference type="InterPro" id="IPR016095">
    <property type="entry name" value="Ribosomal_uL1_3-a/b-sand"/>
</dbReference>
<dbReference type="EMBL" id="JADGJH010004896">
    <property type="protein sequence ID" value="KAJ3083212.1"/>
    <property type="molecule type" value="Genomic_DNA"/>
</dbReference>
<reference evidence="5" key="1">
    <citation type="submission" date="2020-05" db="EMBL/GenBank/DDBJ databases">
        <title>Phylogenomic resolution of chytrid fungi.</title>
        <authorList>
            <person name="Stajich J.E."/>
            <person name="Amses K."/>
            <person name="Simmons R."/>
            <person name="Seto K."/>
            <person name="Myers J."/>
            <person name="Bonds A."/>
            <person name="Quandt C.A."/>
            <person name="Barry K."/>
            <person name="Liu P."/>
            <person name="Grigoriev I."/>
            <person name="Longcore J.E."/>
            <person name="James T.Y."/>
        </authorList>
    </citation>
    <scope>NUCLEOTIDE SEQUENCE</scope>
    <source>
        <strain evidence="5">JEL0513</strain>
    </source>
</reference>
<dbReference type="Gene3D" id="3.40.50.790">
    <property type="match status" value="1"/>
</dbReference>
<name>A0AAD5SLW2_9FUNG</name>
<dbReference type="CDD" id="cd00403">
    <property type="entry name" value="Ribosomal_L1"/>
    <property type="match status" value="1"/>
</dbReference>
<comment type="caution">
    <text evidence="5">The sequence shown here is derived from an EMBL/GenBank/DDBJ whole genome shotgun (WGS) entry which is preliminary data.</text>
</comment>
<evidence type="ECO:0000313" key="6">
    <source>
        <dbReference type="Proteomes" id="UP001211907"/>
    </source>
</evidence>
<evidence type="ECO:0000256" key="2">
    <source>
        <dbReference type="ARBA" id="ARBA00022980"/>
    </source>
</evidence>
<keyword evidence="3 4" id="KW-0687">Ribonucleoprotein</keyword>
<accession>A0AAD5SLW2</accession>
<dbReference type="GO" id="GO:0005762">
    <property type="term" value="C:mitochondrial large ribosomal subunit"/>
    <property type="evidence" value="ECO:0007669"/>
    <property type="project" value="TreeGrafter"/>
</dbReference>
<keyword evidence="6" id="KW-1185">Reference proteome</keyword>
<dbReference type="FunFam" id="3.40.50.790:FF:000001">
    <property type="entry name" value="50S ribosomal protein L1"/>
    <property type="match status" value="1"/>
</dbReference>
<evidence type="ECO:0000256" key="3">
    <source>
        <dbReference type="ARBA" id="ARBA00023274"/>
    </source>
</evidence>
<evidence type="ECO:0000256" key="4">
    <source>
        <dbReference type="RuleBase" id="RU000659"/>
    </source>
</evidence>
<dbReference type="InterPro" id="IPR023674">
    <property type="entry name" value="Ribosomal_uL1-like"/>
</dbReference>
<comment type="similarity">
    <text evidence="1 4">Belongs to the universal ribosomal protein uL1 family.</text>
</comment>
<dbReference type="InterPro" id="IPR023673">
    <property type="entry name" value="Ribosomal_uL1_CS"/>
</dbReference>
<dbReference type="InterPro" id="IPR028364">
    <property type="entry name" value="Ribosomal_uL1/biogenesis"/>
</dbReference>
<dbReference type="PROSITE" id="PS01199">
    <property type="entry name" value="RIBOSOMAL_L1"/>
    <property type="match status" value="1"/>
</dbReference>
<evidence type="ECO:0000256" key="1">
    <source>
        <dbReference type="ARBA" id="ARBA00010531"/>
    </source>
</evidence>
<keyword evidence="2 4" id="KW-0689">Ribosomal protein</keyword>
<dbReference type="SUPFAM" id="SSF56808">
    <property type="entry name" value="Ribosomal protein L1"/>
    <property type="match status" value="1"/>
</dbReference>
<protein>
    <recommendedName>
        <fullName evidence="4">Ribosomal protein</fullName>
    </recommendedName>
</protein>
<dbReference type="Proteomes" id="UP001211907">
    <property type="component" value="Unassembled WGS sequence"/>
</dbReference>
<dbReference type="Gene3D" id="3.30.190.20">
    <property type="match status" value="1"/>
</dbReference>
<evidence type="ECO:0000313" key="5">
    <source>
        <dbReference type="EMBL" id="KAJ3083212.1"/>
    </source>
</evidence>
<dbReference type="Pfam" id="PF00687">
    <property type="entry name" value="Ribosomal_L1"/>
    <property type="match status" value="1"/>
</dbReference>
<gene>
    <name evidence="5" type="ORF">HK100_009494</name>
</gene>
<sequence>MLMLTAGRTRAALLPRRHSAPQQWTATRHYDRRVFAKQKKAERDAATQANVRLADATAALRRYAMSAHAVPLTARLLCAQSDRPVRGDLRLPHAPPDAAAASLPSSATSDILLVFAHDGPLADQAKLLGANIVGGEELIEKIEKNEISFDRCLATKAMFPVVLKVAKILGPKGLMPSPGRGTVSDDIAGMIAAFKSVKKYSADEQSIVSVDICEIGWPDQKIYGKATNA</sequence>